<proteinExistence type="predicted"/>
<evidence type="ECO:0000313" key="3">
    <source>
        <dbReference type="Proteomes" id="UP000035740"/>
    </source>
</evidence>
<evidence type="ECO:0000259" key="1">
    <source>
        <dbReference type="Pfam" id="PF10276"/>
    </source>
</evidence>
<dbReference type="eggNOG" id="KOG3456">
    <property type="taxonomic scope" value="Eukaryota"/>
</dbReference>
<dbReference type="Pfam" id="PF10276">
    <property type="entry name" value="zf-CHCC"/>
    <property type="match status" value="1"/>
</dbReference>
<feature type="domain" description="Zinc finger CHCC-type" evidence="1">
    <location>
        <begin position="91"/>
        <end position="128"/>
    </location>
</feature>
<dbReference type="PANTHER" id="PTHR13156">
    <property type="entry name" value="NADH-UBIQUINONE OXIDOREDUCTASE 13 KD-A SUBUNIT"/>
    <property type="match status" value="1"/>
</dbReference>
<sequence length="136" mass="15031">YKGPYYDKVTCPLFGRSAQLPTMRGIRSTTICRLLPSCRPLISSRAIRFVTNDSSNSGAGRKLSGEDQRLRPKPAIDLIDQVPPVKVKAYVAVCDGGGGPLGHPVEYIMLDTREPNKIETCKYCGARFVHESDDHH</sequence>
<reference evidence="2 3" key="1">
    <citation type="journal article" date="2014" name="Nature">
        <title>The genome of the recently domesticated crop plant sugar beet (Beta vulgaris).</title>
        <authorList>
            <person name="Dohm J.C."/>
            <person name="Minoche A.E."/>
            <person name="Holtgrawe D."/>
            <person name="Capella-Gutierrez S."/>
            <person name="Zakrzewski F."/>
            <person name="Tafer H."/>
            <person name="Rupp O."/>
            <person name="Sorensen T.R."/>
            <person name="Stracke R."/>
            <person name="Reinhardt R."/>
            <person name="Goesmann A."/>
            <person name="Kraft T."/>
            <person name="Schulz B."/>
            <person name="Stadler P.F."/>
            <person name="Schmidt T."/>
            <person name="Gabaldon T."/>
            <person name="Lehrach H."/>
            <person name="Weisshaar B."/>
            <person name="Himmelbauer H."/>
        </authorList>
    </citation>
    <scope>NUCLEOTIDE SEQUENCE [LARGE SCALE GENOMIC DNA]</scope>
    <source>
        <tissue evidence="2">Taproot</tissue>
    </source>
</reference>
<dbReference type="OMA" id="HPVEYIM"/>
<dbReference type="GO" id="GO:0005739">
    <property type="term" value="C:mitochondrion"/>
    <property type="evidence" value="ECO:0007669"/>
    <property type="project" value="GOC"/>
</dbReference>
<dbReference type="FunFam" id="2.60.260.40:FF:000001">
    <property type="entry name" value="NADH dehydrogenase [ubiquinone] iron-sulfur protein 6, mitochondrial"/>
    <property type="match status" value="1"/>
</dbReference>
<accession>A0A0J8AXR3</accession>
<dbReference type="InterPro" id="IPR019401">
    <property type="entry name" value="Znf_CHCC"/>
</dbReference>
<protein>
    <recommendedName>
        <fullName evidence="1">Zinc finger CHCC-type domain-containing protein</fullName>
    </recommendedName>
</protein>
<evidence type="ECO:0000313" key="2">
    <source>
        <dbReference type="EMBL" id="KMS93614.1"/>
    </source>
</evidence>
<gene>
    <name evidence="2" type="ORF">BVRB_029700</name>
</gene>
<dbReference type="PANTHER" id="PTHR13156:SF0">
    <property type="entry name" value="NADH DEHYDROGENASE [UBIQUINONE] IRON-SULFUR PROTEIN 6, MITOCHONDRIAL"/>
    <property type="match status" value="1"/>
</dbReference>
<feature type="non-terminal residue" evidence="2">
    <location>
        <position position="1"/>
    </location>
</feature>
<organism evidence="2 3">
    <name type="scientific">Beta vulgaris subsp. vulgaris</name>
    <name type="common">Beet</name>
    <dbReference type="NCBI Taxonomy" id="3555"/>
    <lineage>
        <taxon>Eukaryota</taxon>
        <taxon>Viridiplantae</taxon>
        <taxon>Streptophyta</taxon>
        <taxon>Embryophyta</taxon>
        <taxon>Tracheophyta</taxon>
        <taxon>Spermatophyta</taxon>
        <taxon>Magnoliopsida</taxon>
        <taxon>eudicotyledons</taxon>
        <taxon>Gunneridae</taxon>
        <taxon>Pentapetalae</taxon>
        <taxon>Caryophyllales</taxon>
        <taxon>Chenopodiaceae</taxon>
        <taxon>Betoideae</taxon>
        <taxon>Beta</taxon>
    </lineage>
</organism>
<keyword evidence="3" id="KW-1185">Reference proteome</keyword>
<dbReference type="EMBL" id="KQ100832">
    <property type="protein sequence ID" value="KMS93614.1"/>
    <property type="molecule type" value="Genomic_DNA"/>
</dbReference>
<dbReference type="OrthoDB" id="307899at2759"/>
<dbReference type="AlphaFoldDB" id="A0A0J8AXR3"/>
<dbReference type="Gene3D" id="2.60.260.40">
    <property type="entry name" value="q5lls5 like domains"/>
    <property type="match status" value="1"/>
</dbReference>
<dbReference type="Proteomes" id="UP000035740">
    <property type="component" value="Unassembled WGS sequence"/>
</dbReference>
<name>A0A0J8AXR3_BETVV</name>
<dbReference type="Gramene" id="KMS93614">
    <property type="protein sequence ID" value="KMS93614"/>
    <property type="gene ID" value="BVRB_029700"/>
</dbReference>
<dbReference type="GO" id="GO:0006120">
    <property type="term" value="P:mitochondrial electron transport, NADH to ubiquinone"/>
    <property type="evidence" value="ECO:0007669"/>
    <property type="project" value="TreeGrafter"/>
</dbReference>